<evidence type="ECO:0008006" key="3">
    <source>
        <dbReference type="Google" id="ProtNLM"/>
    </source>
</evidence>
<organism evidence="2">
    <name type="scientific">Tanacetum cinerariifolium</name>
    <name type="common">Dalmatian daisy</name>
    <name type="synonym">Chrysanthemum cinerariifolium</name>
    <dbReference type="NCBI Taxonomy" id="118510"/>
    <lineage>
        <taxon>Eukaryota</taxon>
        <taxon>Viridiplantae</taxon>
        <taxon>Streptophyta</taxon>
        <taxon>Embryophyta</taxon>
        <taxon>Tracheophyta</taxon>
        <taxon>Spermatophyta</taxon>
        <taxon>Magnoliopsida</taxon>
        <taxon>eudicotyledons</taxon>
        <taxon>Gunneridae</taxon>
        <taxon>Pentapetalae</taxon>
        <taxon>asterids</taxon>
        <taxon>campanulids</taxon>
        <taxon>Asterales</taxon>
        <taxon>Asteraceae</taxon>
        <taxon>Asteroideae</taxon>
        <taxon>Anthemideae</taxon>
        <taxon>Anthemidinae</taxon>
        <taxon>Tanacetum</taxon>
    </lineage>
</organism>
<name>A0A699IAS6_TANCI</name>
<proteinExistence type="predicted"/>
<comment type="caution">
    <text evidence="2">The sequence shown here is derived from an EMBL/GenBank/DDBJ whole genome shotgun (WGS) entry which is preliminary data.</text>
</comment>
<feature type="region of interest" description="Disordered" evidence="1">
    <location>
        <begin position="231"/>
        <end position="269"/>
    </location>
</feature>
<feature type="region of interest" description="Disordered" evidence="1">
    <location>
        <begin position="182"/>
        <end position="203"/>
    </location>
</feature>
<accession>A0A699IAS6</accession>
<feature type="compositionally biased region" description="Basic and acidic residues" evidence="1">
    <location>
        <begin position="463"/>
        <end position="475"/>
    </location>
</feature>
<feature type="compositionally biased region" description="Basic and acidic residues" evidence="1">
    <location>
        <begin position="240"/>
        <end position="269"/>
    </location>
</feature>
<feature type="region of interest" description="Disordered" evidence="1">
    <location>
        <begin position="125"/>
        <end position="166"/>
    </location>
</feature>
<feature type="region of interest" description="Disordered" evidence="1">
    <location>
        <begin position="75"/>
        <end position="109"/>
    </location>
</feature>
<dbReference type="EMBL" id="BKCJ010260005">
    <property type="protein sequence ID" value="GEZ27625.1"/>
    <property type="molecule type" value="Genomic_DNA"/>
</dbReference>
<reference evidence="2" key="1">
    <citation type="journal article" date="2019" name="Sci. Rep.">
        <title>Draft genome of Tanacetum cinerariifolium, the natural source of mosquito coil.</title>
        <authorList>
            <person name="Yamashiro T."/>
            <person name="Shiraishi A."/>
            <person name="Satake H."/>
            <person name="Nakayama K."/>
        </authorList>
    </citation>
    <scope>NUCLEOTIDE SEQUENCE</scope>
</reference>
<protein>
    <recommendedName>
        <fullName evidence="3">Xylulose kinase-1</fullName>
    </recommendedName>
</protein>
<evidence type="ECO:0000256" key="1">
    <source>
        <dbReference type="SAM" id="MobiDB-lite"/>
    </source>
</evidence>
<sequence>MTDLQFVDQHNMVAYMERTDRNAEFHQIVDFLTSSLIHYAFIVSPTIYASYIEQFWATAKSKTVNDVKQIHAKVDGKTVTHTPRRTKRGRDTEIPQSSGPPKNVGDEAFYTEEDDRVVRAATTAASLEAEQESGNINKTRSTETLNEPSPQGTGSGSGPRRHVTTLGDTDAQTSMEHQDDLMDFVSPTPHDSPLSGGYTPRSDEDLVIKKLRKKVKRLEKKQRARTPGVKRFKIGTSNKKTLDKENVSKKGRDESNKTEKLNLSDKGSGETEVLDYTTAAEKDVNAAEPISIIGDVVNVASVIPNVSAPGPSNSVVGDIFEDEMTTIADTLMAIRSTRPRTKSIVIYNVEEIAQSLFEEEQAQFEREQRIAREKAIEQEVKDAALIEQIEDVQAKMDADKERGSLLHKELNKLEISHQLELNSKQDGNLSETHEQINDFVSMDSEVVNDSEQQAESSKKRSRADHDKESFKKQKLEEDDAEKEEHRACLDSSSR</sequence>
<dbReference type="AlphaFoldDB" id="A0A699IAS6"/>
<feature type="region of interest" description="Disordered" evidence="1">
    <location>
        <begin position="440"/>
        <end position="494"/>
    </location>
</feature>
<feature type="compositionally biased region" description="Basic and acidic residues" evidence="1">
    <location>
        <begin position="482"/>
        <end position="494"/>
    </location>
</feature>
<gene>
    <name evidence="2" type="ORF">Tci_499598</name>
</gene>
<feature type="compositionally biased region" description="Polar residues" evidence="1">
    <location>
        <begin position="132"/>
        <end position="147"/>
    </location>
</feature>
<evidence type="ECO:0000313" key="2">
    <source>
        <dbReference type="EMBL" id="GEZ27625.1"/>
    </source>
</evidence>